<dbReference type="Proteomes" id="UP001497522">
    <property type="component" value="Chromosome 5"/>
</dbReference>
<dbReference type="EMBL" id="OZ023706">
    <property type="protein sequence ID" value="CAK9877092.1"/>
    <property type="molecule type" value="Genomic_DNA"/>
</dbReference>
<gene>
    <name evidence="2" type="ORF">CSSPJE1EN2_LOCUS19134</name>
</gene>
<sequence>MNGRTTSVFARFNSGGGSRPRALEKADWSSDAPRSRPRPRPPVTVHGNWRLLRSTSGFRLSQSTATARVGLPKRGSTACLVDTWE</sequence>
<accession>A0ABP1BMS2</accession>
<proteinExistence type="predicted"/>
<feature type="region of interest" description="Disordered" evidence="1">
    <location>
        <begin position="1"/>
        <end position="46"/>
    </location>
</feature>
<keyword evidence="3" id="KW-1185">Reference proteome</keyword>
<evidence type="ECO:0000313" key="2">
    <source>
        <dbReference type="EMBL" id="CAK9877092.1"/>
    </source>
</evidence>
<organism evidence="2 3">
    <name type="scientific">Sphagnum jensenii</name>
    <dbReference type="NCBI Taxonomy" id="128206"/>
    <lineage>
        <taxon>Eukaryota</taxon>
        <taxon>Viridiplantae</taxon>
        <taxon>Streptophyta</taxon>
        <taxon>Embryophyta</taxon>
        <taxon>Bryophyta</taxon>
        <taxon>Sphagnophytina</taxon>
        <taxon>Sphagnopsida</taxon>
        <taxon>Sphagnales</taxon>
        <taxon>Sphagnaceae</taxon>
        <taxon>Sphagnum</taxon>
    </lineage>
</organism>
<name>A0ABP1BMS2_9BRYO</name>
<protein>
    <submittedName>
        <fullName evidence="2">Uncharacterized protein</fullName>
    </submittedName>
</protein>
<reference evidence="2" key="1">
    <citation type="submission" date="2024-03" db="EMBL/GenBank/DDBJ databases">
        <authorList>
            <consortium name="ELIXIR-Norway"/>
            <consortium name="Elixir Norway"/>
        </authorList>
    </citation>
    <scope>NUCLEOTIDE SEQUENCE</scope>
</reference>
<evidence type="ECO:0000256" key="1">
    <source>
        <dbReference type="SAM" id="MobiDB-lite"/>
    </source>
</evidence>
<evidence type="ECO:0000313" key="3">
    <source>
        <dbReference type="Proteomes" id="UP001497522"/>
    </source>
</evidence>